<keyword evidence="2" id="KW-0732">Signal</keyword>
<evidence type="ECO:0000256" key="2">
    <source>
        <dbReference type="SAM" id="SignalP"/>
    </source>
</evidence>
<dbReference type="InterPro" id="IPR042100">
    <property type="entry name" value="Bug_dom1"/>
</dbReference>
<dbReference type="PROSITE" id="PS51318">
    <property type="entry name" value="TAT"/>
    <property type="match status" value="1"/>
</dbReference>
<dbReference type="PANTHER" id="PTHR42928:SF5">
    <property type="entry name" value="BLR1237 PROTEIN"/>
    <property type="match status" value="1"/>
</dbReference>
<name>A0A3D8P9Z3_9RHOB</name>
<dbReference type="Gene3D" id="3.40.190.150">
    <property type="entry name" value="Bordetella uptake gene, domain 1"/>
    <property type="match status" value="1"/>
</dbReference>
<dbReference type="CDD" id="cd07012">
    <property type="entry name" value="PBP2_Bug_TTT"/>
    <property type="match status" value="1"/>
</dbReference>
<comment type="caution">
    <text evidence="3">The sequence shown here is derived from an EMBL/GenBank/DDBJ whole genome shotgun (WGS) entry which is preliminary data.</text>
</comment>
<proteinExistence type="inferred from homology"/>
<accession>A0A3D8P9Z3</accession>
<dbReference type="PIRSF" id="PIRSF017082">
    <property type="entry name" value="YflP"/>
    <property type="match status" value="1"/>
</dbReference>
<feature type="signal peptide" evidence="2">
    <location>
        <begin position="1"/>
        <end position="30"/>
    </location>
</feature>
<feature type="chain" id="PRO_5017593771" description="Tripartite-type tricarboxylate transporter, receptor component TctC" evidence="2">
    <location>
        <begin position="31"/>
        <end position="328"/>
    </location>
</feature>
<dbReference type="AlphaFoldDB" id="A0A3D8P9Z3"/>
<comment type="similarity">
    <text evidence="1">Belongs to the UPF0065 (bug) family.</text>
</comment>
<dbReference type="InterPro" id="IPR006311">
    <property type="entry name" value="TAT_signal"/>
</dbReference>
<dbReference type="Proteomes" id="UP000256679">
    <property type="component" value="Unassembled WGS sequence"/>
</dbReference>
<keyword evidence="4" id="KW-1185">Reference proteome</keyword>
<dbReference type="PANTHER" id="PTHR42928">
    <property type="entry name" value="TRICARBOXYLATE-BINDING PROTEIN"/>
    <property type="match status" value="1"/>
</dbReference>
<dbReference type="EMBL" id="QFCQ01000060">
    <property type="protein sequence ID" value="RDW12896.1"/>
    <property type="molecule type" value="Genomic_DNA"/>
</dbReference>
<dbReference type="Gene3D" id="3.40.190.10">
    <property type="entry name" value="Periplasmic binding protein-like II"/>
    <property type="match status" value="1"/>
</dbReference>
<evidence type="ECO:0008006" key="5">
    <source>
        <dbReference type="Google" id="ProtNLM"/>
    </source>
</evidence>
<evidence type="ECO:0000256" key="1">
    <source>
        <dbReference type="ARBA" id="ARBA00006987"/>
    </source>
</evidence>
<reference evidence="3 4" key="1">
    <citation type="submission" date="2018-05" db="EMBL/GenBank/DDBJ databases">
        <title>Whole genome sequencing of Paracoccus thiocyanatus SST.</title>
        <authorList>
            <person name="Ghosh W."/>
            <person name="Rameez M.J."/>
            <person name="Roy C."/>
        </authorList>
    </citation>
    <scope>NUCLEOTIDE SEQUENCE [LARGE SCALE GENOMIC DNA]</scope>
    <source>
        <strain evidence="3 4">SST</strain>
    </source>
</reference>
<dbReference type="InterPro" id="IPR005064">
    <property type="entry name" value="BUG"/>
</dbReference>
<protein>
    <recommendedName>
        <fullName evidence="5">Tripartite-type tricarboxylate transporter, receptor component TctC</fullName>
    </recommendedName>
</protein>
<dbReference type="SUPFAM" id="SSF53850">
    <property type="entry name" value="Periplasmic binding protein-like II"/>
    <property type="match status" value="1"/>
</dbReference>
<evidence type="ECO:0000313" key="4">
    <source>
        <dbReference type="Proteomes" id="UP000256679"/>
    </source>
</evidence>
<evidence type="ECO:0000313" key="3">
    <source>
        <dbReference type="EMBL" id="RDW12896.1"/>
    </source>
</evidence>
<sequence>MTEPKMNRRGFIASGLVCTGALALGAPALAATYPSKPVRMIVGFAPGGATDAVARLVAPYLGEALGKPVIVENRPGGNGAISNAAVKNAQPDGHTLLLSNSSFIVATPHAATNTGVNPVTDLKHVAMFATGRLVLLTSPALKGMSLEEIVARSKDDPSAYTNASPGIGSSNELAFEMFRRATGAQIITAQYTGTGPIMTDLLSDRVNMTVAAESSAEPYIKEDSLGALCTFGTERSEFLPDVPSSHELGIEGLDELMFWNGLHAPLGIPDEIVATLEEAFATILENEDLRKRLADMRLQTRLLRGEDFQKRVQQDWDMFGEIYQQTHG</sequence>
<gene>
    <name evidence="3" type="ORF">DIE28_11045</name>
</gene>
<organism evidence="3 4">
    <name type="scientific">Paracoccus thiocyanatus</name>
    <dbReference type="NCBI Taxonomy" id="34006"/>
    <lineage>
        <taxon>Bacteria</taxon>
        <taxon>Pseudomonadati</taxon>
        <taxon>Pseudomonadota</taxon>
        <taxon>Alphaproteobacteria</taxon>
        <taxon>Rhodobacterales</taxon>
        <taxon>Paracoccaceae</taxon>
        <taxon>Paracoccus</taxon>
    </lineage>
</organism>
<dbReference type="Pfam" id="PF03401">
    <property type="entry name" value="TctC"/>
    <property type="match status" value="1"/>
</dbReference>
<dbReference type="RefSeq" id="WP_115756082.1">
    <property type="nucleotide sequence ID" value="NZ_QFCQ01000060.1"/>
</dbReference>